<evidence type="ECO:0000256" key="4">
    <source>
        <dbReference type="ARBA" id="ARBA00023136"/>
    </source>
</evidence>
<gene>
    <name evidence="7" type="ORF">DAPPUDRAFT_246660</name>
</gene>
<dbReference type="AlphaFoldDB" id="E9GR05"/>
<keyword evidence="3 5" id="KW-1133">Transmembrane helix</keyword>
<feature type="transmembrane region" description="Helical" evidence="5">
    <location>
        <begin position="138"/>
        <end position="157"/>
    </location>
</feature>
<evidence type="ECO:0000259" key="6">
    <source>
        <dbReference type="Pfam" id="PF00916"/>
    </source>
</evidence>
<organism evidence="7 8">
    <name type="scientific">Daphnia pulex</name>
    <name type="common">Water flea</name>
    <dbReference type="NCBI Taxonomy" id="6669"/>
    <lineage>
        <taxon>Eukaryota</taxon>
        <taxon>Metazoa</taxon>
        <taxon>Ecdysozoa</taxon>
        <taxon>Arthropoda</taxon>
        <taxon>Crustacea</taxon>
        <taxon>Branchiopoda</taxon>
        <taxon>Diplostraca</taxon>
        <taxon>Cladocera</taxon>
        <taxon>Anomopoda</taxon>
        <taxon>Daphniidae</taxon>
        <taxon>Daphnia</taxon>
    </lineage>
</organism>
<dbReference type="PhylomeDB" id="E9GR05"/>
<dbReference type="HOGENOM" id="CLU_003182_5_4_1"/>
<dbReference type="OrthoDB" id="288203at2759"/>
<proteinExistence type="predicted"/>
<dbReference type="STRING" id="6669.E9GR05"/>
<evidence type="ECO:0000313" key="8">
    <source>
        <dbReference type="Proteomes" id="UP000000305"/>
    </source>
</evidence>
<comment type="subcellular location">
    <subcellularLocation>
        <location evidence="1">Membrane</location>
        <topology evidence="1">Multi-pass membrane protein</topology>
    </subcellularLocation>
</comment>
<keyword evidence="8" id="KW-1185">Reference proteome</keyword>
<reference evidence="7 8" key="1">
    <citation type="journal article" date="2011" name="Science">
        <title>The ecoresponsive genome of Daphnia pulex.</title>
        <authorList>
            <person name="Colbourne J.K."/>
            <person name="Pfrender M.E."/>
            <person name="Gilbert D."/>
            <person name="Thomas W.K."/>
            <person name="Tucker A."/>
            <person name="Oakley T.H."/>
            <person name="Tokishita S."/>
            <person name="Aerts A."/>
            <person name="Arnold G.J."/>
            <person name="Basu M.K."/>
            <person name="Bauer D.J."/>
            <person name="Caceres C.E."/>
            <person name="Carmel L."/>
            <person name="Casola C."/>
            <person name="Choi J.H."/>
            <person name="Detter J.C."/>
            <person name="Dong Q."/>
            <person name="Dusheyko S."/>
            <person name="Eads B.D."/>
            <person name="Frohlich T."/>
            <person name="Geiler-Samerotte K.A."/>
            <person name="Gerlach D."/>
            <person name="Hatcher P."/>
            <person name="Jogdeo S."/>
            <person name="Krijgsveld J."/>
            <person name="Kriventseva E.V."/>
            <person name="Kultz D."/>
            <person name="Laforsch C."/>
            <person name="Lindquist E."/>
            <person name="Lopez J."/>
            <person name="Manak J.R."/>
            <person name="Muller J."/>
            <person name="Pangilinan J."/>
            <person name="Patwardhan R.P."/>
            <person name="Pitluck S."/>
            <person name="Pritham E.J."/>
            <person name="Rechtsteiner A."/>
            <person name="Rho M."/>
            <person name="Rogozin I.B."/>
            <person name="Sakarya O."/>
            <person name="Salamov A."/>
            <person name="Schaack S."/>
            <person name="Shapiro H."/>
            <person name="Shiga Y."/>
            <person name="Skalitzky C."/>
            <person name="Smith Z."/>
            <person name="Souvorov A."/>
            <person name="Sung W."/>
            <person name="Tang Z."/>
            <person name="Tsuchiya D."/>
            <person name="Tu H."/>
            <person name="Vos H."/>
            <person name="Wang M."/>
            <person name="Wolf Y.I."/>
            <person name="Yamagata H."/>
            <person name="Yamada T."/>
            <person name="Ye Y."/>
            <person name="Shaw J.R."/>
            <person name="Andrews J."/>
            <person name="Crease T.J."/>
            <person name="Tang H."/>
            <person name="Lucas S.M."/>
            <person name="Robertson H.M."/>
            <person name="Bork P."/>
            <person name="Koonin E.V."/>
            <person name="Zdobnov E.M."/>
            <person name="Grigoriev I.V."/>
            <person name="Lynch M."/>
            <person name="Boore J.L."/>
        </authorList>
    </citation>
    <scope>NUCLEOTIDE SEQUENCE [LARGE SCALE GENOMIC DNA]</scope>
</reference>
<dbReference type="InterPro" id="IPR011547">
    <property type="entry name" value="SLC26A/SulP_dom"/>
</dbReference>
<evidence type="ECO:0000256" key="2">
    <source>
        <dbReference type="ARBA" id="ARBA00022692"/>
    </source>
</evidence>
<dbReference type="KEGG" id="dpx:DAPPUDRAFT_246660"/>
<keyword evidence="4 5" id="KW-0472">Membrane</keyword>
<dbReference type="EMBL" id="GL732559">
    <property type="protein sequence ID" value="EFX77926.1"/>
    <property type="molecule type" value="Genomic_DNA"/>
</dbReference>
<evidence type="ECO:0000256" key="5">
    <source>
        <dbReference type="SAM" id="Phobius"/>
    </source>
</evidence>
<dbReference type="InterPro" id="IPR001902">
    <property type="entry name" value="SLC26A/SulP_fam"/>
</dbReference>
<dbReference type="GO" id="GO:0055085">
    <property type="term" value="P:transmembrane transport"/>
    <property type="evidence" value="ECO:0007669"/>
    <property type="project" value="InterPro"/>
</dbReference>
<protein>
    <recommendedName>
        <fullName evidence="6">SLC26A/SulP transporter domain-containing protein</fullName>
    </recommendedName>
</protein>
<evidence type="ECO:0000313" key="7">
    <source>
        <dbReference type="EMBL" id="EFX77926.1"/>
    </source>
</evidence>
<dbReference type="InParanoid" id="E9GR05"/>
<accession>E9GR05</accession>
<dbReference type="GO" id="GO:0016020">
    <property type="term" value="C:membrane"/>
    <property type="evidence" value="ECO:0007669"/>
    <property type="project" value="UniProtKB-SubCell"/>
</dbReference>
<dbReference type="Pfam" id="PF00916">
    <property type="entry name" value="Sulfate_transp"/>
    <property type="match status" value="1"/>
</dbReference>
<evidence type="ECO:0000256" key="3">
    <source>
        <dbReference type="ARBA" id="ARBA00022989"/>
    </source>
</evidence>
<dbReference type="Proteomes" id="UP000000305">
    <property type="component" value="Unassembled WGS sequence"/>
</dbReference>
<dbReference type="PANTHER" id="PTHR11814">
    <property type="entry name" value="SULFATE TRANSPORTER"/>
    <property type="match status" value="1"/>
</dbReference>
<dbReference type="eggNOG" id="KOG0236">
    <property type="taxonomic scope" value="Eukaryota"/>
</dbReference>
<evidence type="ECO:0000256" key="1">
    <source>
        <dbReference type="ARBA" id="ARBA00004141"/>
    </source>
</evidence>
<name>E9GR05_DAPPU</name>
<keyword evidence="2 5" id="KW-0812">Transmembrane</keyword>
<feature type="domain" description="SLC26A/SulP transporter" evidence="6">
    <location>
        <begin position="72"/>
        <end position="194"/>
    </location>
</feature>
<sequence>MKRAVEHSNNGDSTFPIEESKVNNLKSMGTCYEWKRKARSKVKGACTVELPRRRFPILKWIPSYNWDFADYDVINGITVGLTTNPQGIAYAAVAGLPLQYIRRLFSAFLGLFVYVILGTSKECSIGPTAIMSLMTFSYASEGGPIYSTLLALLAGWLELVAGLLNLGFLVEFISAPVISGFCSAAALTVSSTQV</sequence>